<name>A0A941F019_9ACTN</name>
<sequence>MWDPYPQFDSSSAWVKLLDKCGSAAGVGVKRTSFDTTALTSKELLAAQQGVSPDVLIVDNPVVSTLASAGVLTTTAQTGVDT</sequence>
<accession>A0A941F019</accession>
<dbReference type="Gene3D" id="3.40.190.10">
    <property type="entry name" value="Periplasmic binding protein-like II"/>
    <property type="match status" value="1"/>
</dbReference>
<gene>
    <name evidence="1" type="ORF">KDL01_42765</name>
</gene>
<comment type="caution">
    <text evidence="1">The sequence shown here is derived from an EMBL/GenBank/DDBJ whole genome shotgun (WGS) entry which is preliminary data.</text>
</comment>
<keyword evidence="2" id="KW-1185">Reference proteome</keyword>
<evidence type="ECO:0000313" key="1">
    <source>
        <dbReference type="EMBL" id="MBR7840033.1"/>
    </source>
</evidence>
<feature type="non-terminal residue" evidence="1">
    <location>
        <position position="82"/>
    </location>
</feature>
<dbReference type="Proteomes" id="UP000675781">
    <property type="component" value="Unassembled WGS sequence"/>
</dbReference>
<reference evidence="1" key="1">
    <citation type="submission" date="2021-04" db="EMBL/GenBank/DDBJ databases">
        <title>Genome based classification of Actinospica acidithermotolerans sp. nov., an actinobacterium isolated from an Indonesian hot spring.</title>
        <authorList>
            <person name="Kusuma A.B."/>
            <person name="Putra K.E."/>
            <person name="Nafisah S."/>
            <person name="Loh J."/>
            <person name="Nouioui I."/>
            <person name="Goodfellow M."/>
        </authorList>
    </citation>
    <scope>NUCLEOTIDE SEQUENCE</scope>
    <source>
        <strain evidence="1">CSCA 57</strain>
    </source>
</reference>
<organism evidence="1 2">
    <name type="scientific">Actinospica durhamensis</name>
    <dbReference type="NCBI Taxonomy" id="1508375"/>
    <lineage>
        <taxon>Bacteria</taxon>
        <taxon>Bacillati</taxon>
        <taxon>Actinomycetota</taxon>
        <taxon>Actinomycetes</taxon>
        <taxon>Catenulisporales</taxon>
        <taxon>Actinospicaceae</taxon>
        <taxon>Actinospica</taxon>
    </lineage>
</organism>
<dbReference type="EMBL" id="JAGSOG010000899">
    <property type="protein sequence ID" value="MBR7840033.1"/>
    <property type="molecule type" value="Genomic_DNA"/>
</dbReference>
<proteinExistence type="predicted"/>
<dbReference type="AlphaFoldDB" id="A0A941F019"/>
<protein>
    <submittedName>
        <fullName evidence="1">Sugar ABC transporter substrate-binding protein</fullName>
    </submittedName>
</protein>
<evidence type="ECO:0000313" key="2">
    <source>
        <dbReference type="Proteomes" id="UP000675781"/>
    </source>
</evidence>